<keyword evidence="3" id="KW-1185">Reference proteome</keyword>
<dbReference type="Proteomes" id="UP001152876">
    <property type="component" value="Unassembled WGS sequence"/>
</dbReference>
<dbReference type="Pfam" id="PF14534">
    <property type="entry name" value="DUF4440"/>
    <property type="match status" value="1"/>
</dbReference>
<accession>A0A9X4NUM1</accession>
<dbReference type="RefSeq" id="WP_218017373.1">
    <property type="nucleotide sequence ID" value="NZ_AOGK01000013.1"/>
</dbReference>
<gene>
    <name evidence="2" type="ORF">H010_15415</name>
</gene>
<feature type="domain" description="DUF4440" evidence="1">
    <location>
        <begin position="10"/>
        <end position="115"/>
    </location>
</feature>
<proteinExistence type="predicted"/>
<dbReference type="InterPro" id="IPR027843">
    <property type="entry name" value="DUF4440"/>
</dbReference>
<dbReference type="SUPFAM" id="SSF54427">
    <property type="entry name" value="NTF2-like"/>
    <property type="match status" value="1"/>
</dbReference>
<protein>
    <recommendedName>
        <fullName evidence="1">DUF4440 domain-containing protein</fullName>
    </recommendedName>
</protein>
<evidence type="ECO:0000313" key="3">
    <source>
        <dbReference type="Proteomes" id="UP001152876"/>
    </source>
</evidence>
<sequence>MQTNDMAFFEALEAQFNRAMVSNDVDQIAQCITEDWVLVTPEVGPVSREAMLDAIRQGRLSHDTMTKSLARVAVYGDMAIVTGRGRNTGQFQGQAISADEWITDVYKRFDSGWKCVLTHLTPAAA</sequence>
<reference evidence="2" key="1">
    <citation type="submission" date="2013-01" db="EMBL/GenBank/DDBJ databases">
        <title>Genome draft of Hydrogenophaga taeniospiralis 2K1.</title>
        <authorList>
            <person name="Gomila M."/>
            <person name="Lalucat J."/>
        </authorList>
    </citation>
    <scope>NUCLEOTIDE SEQUENCE</scope>
    <source>
        <strain evidence="2">CCUG 15921</strain>
    </source>
</reference>
<name>A0A9X4NUM1_9BURK</name>
<dbReference type="EMBL" id="AOGK01000013">
    <property type="protein sequence ID" value="MDG5976656.1"/>
    <property type="molecule type" value="Genomic_DNA"/>
</dbReference>
<evidence type="ECO:0000259" key="1">
    <source>
        <dbReference type="Pfam" id="PF14534"/>
    </source>
</evidence>
<organism evidence="2 3">
    <name type="scientific">Hydrogenophaga taeniospiralis CCUG 15921</name>
    <dbReference type="NCBI Taxonomy" id="1281780"/>
    <lineage>
        <taxon>Bacteria</taxon>
        <taxon>Pseudomonadati</taxon>
        <taxon>Pseudomonadota</taxon>
        <taxon>Betaproteobacteria</taxon>
        <taxon>Burkholderiales</taxon>
        <taxon>Comamonadaceae</taxon>
        <taxon>Hydrogenophaga</taxon>
    </lineage>
</organism>
<evidence type="ECO:0000313" key="2">
    <source>
        <dbReference type="EMBL" id="MDG5976656.1"/>
    </source>
</evidence>
<comment type="caution">
    <text evidence="2">The sequence shown here is derived from an EMBL/GenBank/DDBJ whole genome shotgun (WGS) entry which is preliminary data.</text>
</comment>
<dbReference type="AlphaFoldDB" id="A0A9X4NUM1"/>
<dbReference type="Gene3D" id="3.10.450.50">
    <property type="match status" value="1"/>
</dbReference>
<dbReference type="InterPro" id="IPR032710">
    <property type="entry name" value="NTF2-like_dom_sf"/>
</dbReference>